<feature type="transmembrane region" description="Helical" evidence="1">
    <location>
        <begin position="7"/>
        <end position="27"/>
    </location>
</feature>
<dbReference type="RefSeq" id="WP_160907056.1">
    <property type="nucleotide sequence ID" value="NZ_WVHS01000002.1"/>
</dbReference>
<protein>
    <submittedName>
        <fullName evidence="2">DUF4199 family protein</fullName>
    </submittedName>
</protein>
<dbReference type="EMBL" id="WVHS01000002">
    <property type="protein sequence ID" value="MXV16101.1"/>
    <property type="molecule type" value="Genomic_DNA"/>
</dbReference>
<reference evidence="2 3" key="1">
    <citation type="submission" date="2019-11" db="EMBL/GenBank/DDBJ databases">
        <title>Pedobacter sp. HMF7056 Genome sequencing and assembly.</title>
        <authorList>
            <person name="Kang H."/>
            <person name="Kim H."/>
            <person name="Joh K."/>
        </authorList>
    </citation>
    <scope>NUCLEOTIDE SEQUENCE [LARGE SCALE GENOMIC DNA]</scope>
    <source>
        <strain evidence="2 3">HMF7056</strain>
    </source>
</reference>
<gene>
    <name evidence="2" type="ORF">GS398_12370</name>
</gene>
<keyword evidence="3" id="KW-1185">Reference proteome</keyword>
<dbReference type="InterPro" id="IPR025250">
    <property type="entry name" value="DUF4199"/>
</dbReference>
<feature type="transmembrane region" description="Helical" evidence="1">
    <location>
        <begin position="33"/>
        <end position="54"/>
    </location>
</feature>
<keyword evidence="1" id="KW-0472">Membrane</keyword>
<comment type="caution">
    <text evidence="2">The sequence shown here is derived from an EMBL/GenBank/DDBJ whole genome shotgun (WGS) entry which is preliminary data.</text>
</comment>
<sequence length="175" mass="19222">MKKTVLTYGLIAGIFVSAFMVVSMAFADHSNMVNAMLVGYSSMILAFSMIFVGVKNYRDKQNAGLISFGQALKLGLLIALVASTLYVITWAIDYHYFLPDFMDKFTAKSLENFKAEGHTPAEISAEAAKMAESNEMYKNPLFFVGITYAEILPVGIIISFITALVLMKSSKKAVV</sequence>
<dbReference type="Pfam" id="PF13858">
    <property type="entry name" value="DUF4199"/>
    <property type="match status" value="1"/>
</dbReference>
<keyword evidence="1" id="KW-0812">Transmembrane</keyword>
<accession>A0A7K1XYM9</accession>
<dbReference type="Proteomes" id="UP000451233">
    <property type="component" value="Unassembled WGS sequence"/>
</dbReference>
<keyword evidence="1" id="KW-1133">Transmembrane helix</keyword>
<name>A0A7K1XYM9_9SPHI</name>
<dbReference type="AlphaFoldDB" id="A0A7K1XYM9"/>
<organism evidence="2 3">
    <name type="scientific">Hufsiella ginkgonis</name>
    <dbReference type="NCBI Taxonomy" id="2695274"/>
    <lineage>
        <taxon>Bacteria</taxon>
        <taxon>Pseudomonadati</taxon>
        <taxon>Bacteroidota</taxon>
        <taxon>Sphingobacteriia</taxon>
        <taxon>Sphingobacteriales</taxon>
        <taxon>Sphingobacteriaceae</taxon>
        <taxon>Hufsiella</taxon>
    </lineage>
</organism>
<evidence type="ECO:0000313" key="3">
    <source>
        <dbReference type="Proteomes" id="UP000451233"/>
    </source>
</evidence>
<evidence type="ECO:0000256" key="1">
    <source>
        <dbReference type="SAM" id="Phobius"/>
    </source>
</evidence>
<feature type="transmembrane region" description="Helical" evidence="1">
    <location>
        <begin position="74"/>
        <end position="92"/>
    </location>
</feature>
<proteinExistence type="predicted"/>
<feature type="transmembrane region" description="Helical" evidence="1">
    <location>
        <begin position="141"/>
        <end position="166"/>
    </location>
</feature>
<evidence type="ECO:0000313" key="2">
    <source>
        <dbReference type="EMBL" id="MXV16101.1"/>
    </source>
</evidence>